<organism evidence="2 3">
    <name type="scientific">Diversispora epigaea</name>
    <dbReference type="NCBI Taxonomy" id="1348612"/>
    <lineage>
        <taxon>Eukaryota</taxon>
        <taxon>Fungi</taxon>
        <taxon>Fungi incertae sedis</taxon>
        <taxon>Mucoromycota</taxon>
        <taxon>Glomeromycotina</taxon>
        <taxon>Glomeromycetes</taxon>
        <taxon>Diversisporales</taxon>
        <taxon>Diversisporaceae</taxon>
        <taxon>Diversispora</taxon>
    </lineage>
</organism>
<reference evidence="2 3" key="1">
    <citation type="submission" date="2018-08" db="EMBL/GenBank/DDBJ databases">
        <title>Genome and evolution of the arbuscular mycorrhizal fungus Diversispora epigaea (formerly Glomus versiforme) and its bacterial endosymbionts.</title>
        <authorList>
            <person name="Sun X."/>
            <person name="Fei Z."/>
            <person name="Harrison M."/>
        </authorList>
    </citation>
    <scope>NUCLEOTIDE SEQUENCE [LARGE SCALE GENOMIC DNA]</scope>
    <source>
        <strain evidence="2 3">IT104</strain>
    </source>
</reference>
<accession>A0A397JZ88</accession>
<dbReference type="OrthoDB" id="2327737at2759"/>
<proteinExistence type="predicted"/>
<evidence type="ECO:0000259" key="1">
    <source>
        <dbReference type="PROSITE" id="PS50097"/>
    </source>
</evidence>
<dbReference type="PROSITE" id="PS50097">
    <property type="entry name" value="BTB"/>
    <property type="match status" value="1"/>
</dbReference>
<dbReference type="InterPro" id="IPR000210">
    <property type="entry name" value="BTB/POZ_dom"/>
</dbReference>
<name>A0A397JZ88_9GLOM</name>
<feature type="domain" description="BTB" evidence="1">
    <location>
        <begin position="39"/>
        <end position="114"/>
    </location>
</feature>
<comment type="caution">
    <text evidence="2">The sequence shown here is derived from an EMBL/GenBank/DDBJ whole genome shotgun (WGS) entry which is preliminary data.</text>
</comment>
<dbReference type="InterPro" id="IPR011333">
    <property type="entry name" value="SKP1/BTB/POZ_sf"/>
</dbReference>
<dbReference type="Proteomes" id="UP000266861">
    <property type="component" value="Unassembled WGS sequence"/>
</dbReference>
<dbReference type="AlphaFoldDB" id="A0A397JZ88"/>
<protein>
    <recommendedName>
        <fullName evidence="1">BTB domain-containing protein</fullName>
    </recommendedName>
</protein>
<sequence>MIAYSYLEKPLCCPIDIYGLFIFKFIVVSELYRTFNDNDDYNLIIEIKNEEKSFTAHSNILKYLSSYFRRELENIHPNKNNIKTIFNLENVAANEFELDELTNKLETNLIEKNIDNNNRESFIFNLENVAANEFELDELTNKLETNLIEKNIDNNNRESFVSINETISLKMLKYGYALGKLPVRIFENSTSPEN</sequence>
<dbReference type="Gene3D" id="3.30.710.10">
    <property type="entry name" value="Potassium Channel Kv1.1, Chain A"/>
    <property type="match status" value="1"/>
</dbReference>
<evidence type="ECO:0000313" key="3">
    <source>
        <dbReference type="Proteomes" id="UP000266861"/>
    </source>
</evidence>
<keyword evidence="3" id="KW-1185">Reference proteome</keyword>
<evidence type="ECO:0000313" key="2">
    <source>
        <dbReference type="EMBL" id="RHZ90163.1"/>
    </source>
</evidence>
<gene>
    <name evidence="2" type="ORF">Glove_5g24</name>
</gene>
<dbReference type="EMBL" id="PQFF01000004">
    <property type="protein sequence ID" value="RHZ90163.1"/>
    <property type="molecule type" value="Genomic_DNA"/>
</dbReference>